<dbReference type="WBParaSite" id="PS1159_v2.g13280.t1">
    <property type="protein sequence ID" value="PS1159_v2.g13280.t1"/>
    <property type="gene ID" value="PS1159_v2.g13280"/>
</dbReference>
<proteinExistence type="predicted"/>
<name>A0AC35F2V8_9BILA</name>
<accession>A0AC35F2V8</accession>
<organism evidence="1 2">
    <name type="scientific">Panagrolaimus sp. PS1159</name>
    <dbReference type="NCBI Taxonomy" id="55785"/>
    <lineage>
        <taxon>Eukaryota</taxon>
        <taxon>Metazoa</taxon>
        <taxon>Ecdysozoa</taxon>
        <taxon>Nematoda</taxon>
        <taxon>Chromadorea</taxon>
        <taxon>Rhabditida</taxon>
        <taxon>Tylenchina</taxon>
        <taxon>Panagrolaimomorpha</taxon>
        <taxon>Panagrolaimoidea</taxon>
        <taxon>Panagrolaimidae</taxon>
        <taxon>Panagrolaimus</taxon>
    </lineage>
</organism>
<protein>
    <submittedName>
        <fullName evidence="2">Kinesin-like protein</fullName>
    </submittedName>
</protein>
<reference evidence="2" key="1">
    <citation type="submission" date="2022-11" db="UniProtKB">
        <authorList>
            <consortium name="WormBaseParasite"/>
        </authorList>
    </citation>
    <scope>IDENTIFICATION</scope>
</reference>
<evidence type="ECO:0000313" key="1">
    <source>
        <dbReference type="Proteomes" id="UP000887580"/>
    </source>
</evidence>
<dbReference type="Proteomes" id="UP000887580">
    <property type="component" value="Unplaced"/>
</dbReference>
<evidence type="ECO:0000313" key="2">
    <source>
        <dbReference type="WBParaSite" id="PS1159_v2.g13280.t1"/>
    </source>
</evidence>
<sequence length="438" mass="48418">MVQKNINVVARVRPFSKHIGTNGESSVETDTMNSTITIKSTSKKFIMDKVFDGNATQEAIYENVGQPAVDAFIDGINGTIFAYGQTGSGKTFTMLGPDGAHDGSNNGIIPRSIERMFAVLDAKVEKNPDSFKWTLKCSFLELYNENLYDLLLPKAAATLKIQSCKENVTVVGAAEMEVKNVEECMNLLLDGWKKRKVDETSMNRESSRSHAIFLLTLVTEHPEGMVVNSRSSRLNLVDLAGSERQGQTKNSGKKLKEAGSINKSLSTLTRIIRDVSVAKEGAYISYRDSLLTHLLRDSLGGNAKTTVIVNVHPNAEFVGDTASTLTFAETCKKVKNNAHVNEAISSENVEAWKAEIKRLREENSQLKDELEKTRYSLSPYPSTINVFGSDIYQSTVMPFNDLLAKTEALAVDAKEFRHKALENLMSIMNDQKAAQKED</sequence>